<proteinExistence type="predicted"/>
<protein>
    <submittedName>
        <fullName evidence="2">Uncharacterized protein</fullName>
    </submittedName>
</protein>
<name>A0A061RT86_9CHLO</name>
<sequence length="103" mass="11118">RSSRRPRSLDPPAGSPLPFFWILFHPPVDGSCSALAKSWKGREQRIGCRLNSCLDTLAEELDGRDVGGGRGLVGHAARKPPSGTPDFHRVTGNGSAGRRRELS</sequence>
<dbReference type="AlphaFoldDB" id="A0A061RT86"/>
<reference evidence="2" key="1">
    <citation type="submission" date="2014-05" db="EMBL/GenBank/DDBJ databases">
        <title>The transcriptome of the halophilic microalga Tetraselmis sp. GSL018 isolated from the Great Salt Lake, Utah.</title>
        <authorList>
            <person name="Jinkerson R.E."/>
            <person name="D'Adamo S."/>
            <person name="Posewitz M.C."/>
        </authorList>
    </citation>
    <scope>NUCLEOTIDE SEQUENCE</scope>
    <source>
        <strain evidence="2">GSL018</strain>
    </source>
</reference>
<gene>
    <name evidence="2" type="ORF">TSPGSL018_27241</name>
</gene>
<feature type="non-terminal residue" evidence="2">
    <location>
        <position position="103"/>
    </location>
</feature>
<organism evidence="2">
    <name type="scientific">Tetraselmis sp. GSL018</name>
    <dbReference type="NCBI Taxonomy" id="582737"/>
    <lineage>
        <taxon>Eukaryota</taxon>
        <taxon>Viridiplantae</taxon>
        <taxon>Chlorophyta</taxon>
        <taxon>core chlorophytes</taxon>
        <taxon>Chlorodendrophyceae</taxon>
        <taxon>Chlorodendrales</taxon>
        <taxon>Chlorodendraceae</taxon>
        <taxon>Tetraselmis</taxon>
    </lineage>
</organism>
<evidence type="ECO:0000256" key="1">
    <source>
        <dbReference type="SAM" id="MobiDB-lite"/>
    </source>
</evidence>
<feature type="region of interest" description="Disordered" evidence="1">
    <location>
        <begin position="71"/>
        <end position="103"/>
    </location>
</feature>
<feature type="non-terminal residue" evidence="2">
    <location>
        <position position="1"/>
    </location>
</feature>
<accession>A0A061RT86</accession>
<dbReference type="EMBL" id="GBEZ01011841">
    <property type="protein sequence ID" value="JAC73979.1"/>
    <property type="molecule type" value="Transcribed_RNA"/>
</dbReference>
<evidence type="ECO:0000313" key="2">
    <source>
        <dbReference type="EMBL" id="JAC73979.1"/>
    </source>
</evidence>